<evidence type="ECO:0000313" key="10">
    <source>
        <dbReference type="Proteomes" id="UP001586593"/>
    </source>
</evidence>
<dbReference type="InterPro" id="IPR014729">
    <property type="entry name" value="Rossmann-like_a/b/a_fold"/>
</dbReference>
<sequence>MNKLSPILLPTARAISGREFLDAVQATCPPRFPYARGSLHRHVGLAVSGGVDSMALAYLCSQIRRWDPWVKISDNPVSKFMAFVIDHKLREGSSAEARAVKKVLTEKMGLKADILPLHWEAELGQAVQPDKLPNVESLARRLRYRRLGAVCRFTNIVSLFLAHHEDDQYETVLMRLISGHGMRGLRGMRRAGDIPECHDMFRVYQSGFIDDQMHTNPWYNTRPSRAQKRAIRRMMREELDTVVVEKELREGLDPQPGLDYLDELLTDPNKSARWAPPLAPLDIEDGGVSIYRPLLEFSKDRLIATCLENGIPWFEDHTNLDPTLTLRNAIRHLYRHHELPKALQKPAVLRLAERCNARAELEDAEANRLLTRVILHNFEPNTGTAIVQFPEIQLPRVPRLASNSSHHRRPRLHHYRLVAAIVVRKILSLVTPEQQVTPVSGLQGAVSRLFPSLVDDSEEHAHLAAGSEPKAFVICGVHFVPLIGEHPVRWHLSRAPYTSLAPRPSVTFPNICFRRRYRWNPDKWKFTPWLSWHLFDGRFWVRIRHRLPFYVAIRPFEAEFSKPFRERLSDDRARSNLAAMLRKYTPGKVRYTLPAIYSEGNVDALLKGDKYWIDASDDGGAASLTQAESKIPSKYKDLLKPTEKGHNSDDDTQPLLWARWNMESKRKRQLQLLALPTVGMYIAGIEDWIQWEVRYRKVDGNVLSQCATADAPERRKRGAVRQGVARRLLATEPRSRRPRTPRAAPICCRELNRNRRSPTGR</sequence>
<keyword evidence="10" id="KW-1185">Reference proteome</keyword>
<evidence type="ECO:0000256" key="6">
    <source>
        <dbReference type="ARBA" id="ARBA00048539"/>
    </source>
</evidence>
<dbReference type="Pfam" id="PF01171">
    <property type="entry name" value="ATP_bind_3"/>
    <property type="match status" value="2"/>
</dbReference>
<dbReference type="EC" id="6.3.4.19" evidence="1"/>
<evidence type="ECO:0000256" key="2">
    <source>
        <dbReference type="ARBA" id="ARBA00022598"/>
    </source>
</evidence>
<evidence type="ECO:0000256" key="3">
    <source>
        <dbReference type="ARBA" id="ARBA00022694"/>
    </source>
</evidence>
<protein>
    <recommendedName>
        <fullName evidence="1">tRNA(Ile)-lysidine synthetase</fullName>
        <ecNumber evidence="1">6.3.4.19</ecNumber>
    </recommendedName>
</protein>
<dbReference type="PANTHER" id="PTHR43033:SF1">
    <property type="entry name" value="TRNA(ILE)-LYSIDINE SYNTHASE-RELATED"/>
    <property type="match status" value="1"/>
</dbReference>
<evidence type="ECO:0000256" key="7">
    <source>
        <dbReference type="SAM" id="MobiDB-lite"/>
    </source>
</evidence>
<feature type="domain" description="tRNA(Ile)-lysidine/2-thiocytidine synthase N-terminal" evidence="8">
    <location>
        <begin position="286"/>
        <end position="332"/>
    </location>
</feature>
<keyword evidence="2" id="KW-0436">Ligase</keyword>
<dbReference type="EMBL" id="JAZHXJ010000046">
    <property type="protein sequence ID" value="KAL1879098.1"/>
    <property type="molecule type" value="Genomic_DNA"/>
</dbReference>
<keyword evidence="4" id="KW-0547">Nucleotide-binding</keyword>
<feature type="domain" description="tRNA(Ile)-lysidine/2-thiocytidine synthase N-terminal" evidence="8">
    <location>
        <begin position="43"/>
        <end position="193"/>
    </location>
</feature>
<gene>
    <name evidence="9" type="ORF">VTK73DRAFT_7322</name>
</gene>
<proteinExistence type="inferred from homology"/>
<dbReference type="CDD" id="cd01992">
    <property type="entry name" value="TilS_N"/>
    <property type="match status" value="1"/>
</dbReference>
<feature type="region of interest" description="Disordered" evidence="7">
    <location>
        <begin position="711"/>
        <end position="745"/>
    </location>
</feature>
<organism evidence="9 10">
    <name type="scientific">Phialemonium thermophilum</name>
    <dbReference type="NCBI Taxonomy" id="223376"/>
    <lineage>
        <taxon>Eukaryota</taxon>
        <taxon>Fungi</taxon>
        <taxon>Dikarya</taxon>
        <taxon>Ascomycota</taxon>
        <taxon>Pezizomycotina</taxon>
        <taxon>Sordariomycetes</taxon>
        <taxon>Sordariomycetidae</taxon>
        <taxon>Cephalothecales</taxon>
        <taxon>Cephalothecaceae</taxon>
        <taxon>Phialemonium</taxon>
    </lineage>
</organism>
<dbReference type="InterPro" id="IPR012094">
    <property type="entry name" value="tRNA_Ile_lys_synt"/>
</dbReference>
<evidence type="ECO:0000313" key="9">
    <source>
        <dbReference type="EMBL" id="KAL1879098.1"/>
    </source>
</evidence>
<dbReference type="PANTHER" id="PTHR43033">
    <property type="entry name" value="TRNA(ILE)-LYSIDINE SYNTHASE-RELATED"/>
    <property type="match status" value="1"/>
</dbReference>
<evidence type="ECO:0000256" key="4">
    <source>
        <dbReference type="ARBA" id="ARBA00022741"/>
    </source>
</evidence>
<evidence type="ECO:0000256" key="5">
    <source>
        <dbReference type="ARBA" id="ARBA00022840"/>
    </source>
</evidence>
<comment type="caution">
    <text evidence="9">The sequence shown here is derived from an EMBL/GenBank/DDBJ whole genome shotgun (WGS) entry which is preliminary data.</text>
</comment>
<accession>A0ABR3XSY0</accession>
<keyword evidence="3" id="KW-0819">tRNA processing</keyword>
<evidence type="ECO:0000259" key="8">
    <source>
        <dbReference type="Pfam" id="PF01171"/>
    </source>
</evidence>
<dbReference type="InterPro" id="IPR011063">
    <property type="entry name" value="TilS/TtcA_N"/>
</dbReference>
<dbReference type="Proteomes" id="UP001586593">
    <property type="component" value="Unassembled WGS sequence"/>
</dbReference>
<dbReference type="HAMAP" id="MF_01161">
    <property type="entry name" value="tRNA_Ile_lys_synt"/>
    <property type="match status" value="1"/>
</dbReference>
<dbReference type="SUPFAM" id="SSF52402">
    <property type="entry name" value="Adenine nucleotide alpha hydrolases-like"/>
    <property type="match status" value="1"/>
</dbReference>
<evidence type="ECO:0000256" key="1">
    <source>
        <dbReference type="ARBA" id="ARBA00013267"/>
    </source>
</evidence>
<name>A0ABR3XSY0_9PEZI</name>
<reference evidence="9 10" key="1">
    <citation type="journal article" date="2024" name="Commun. Biol.">
        <title>Comparative genomic analysis of thermophilic fungi reveals convergent evolutionary adaptations and gene losses.</title>
        <authorList>
            <person name="Steindorff A.S."/>
            <person name="Aguilar-Pontes M.V."/>
            <person name="Robinson A.J."/>
            <person name="Andreopoulos B."/>
            <person name="LaButti K."/>
            <person name="Kuo A."/>
            <person name="Mondo S."/>
            <person name="Riley R."/>
            <person name="Otillar R."/>
            <person name="Haridas S."/>
            <person name="Lipzen A."/>
            <person name="Grimwood J."/>
            <person name="Schmutz J."/>
            <person name="Clum A."/>
            <person name="Reid I.D."/>
            <person name="Moisan M.C."/>
            <person name="Butler G."/>
            <person name="Nguyen T.T.M."/>
            <person name="Dewar K."/>
            <person name="Conant G."/>
            <person name="Drula E."/>
            <person name="Henrissat B."/>
            <person name="Hansel C."/>
            <person name="Singer S."/>
            <person name="Hutchinson M.I."/>
            <person name="de Vries R.P."/>
            <person name="Natvig D.O."/>
            <person name="Powell A.J."/>
            <person name="Tsang A."/>
            <person name="Grigoriev I.V."/>
        </authorList>
    </citation>
    <scope>NUCLEOTIDE SEQUENCE [LARGE SCALE GENOMIC DNA]</scope>
    <source>
        <strain evidence="9 10">ATCC 24622</strain>
    </source>
</reference>
<dbReference type="InterPro" id="IPR012795">
    <property type="entry name" value="tRNA_Ile_lys_synt_N"/>
</dbReference>
<keyword evidence="5" id="KW-0067">ATP-binding</keyword>
<comment type="catalytic activity">
    <reaction evidence="6">
        <text>cytidine(34) in tRNA(Ile2) + L-lysine + ATP = lysidine(34) in tRNA(Ile2) + AMP + diphosphate + H(+)</text>
        <dbReference type="Rhea" id="RHEA:43744"/>
        <dbReference type="Rhea" id="RHEA-COMP:10625"/>
        <dbReference type="Rhea" id="RHEA-COMP:10670"/>
        <dbReference type="ChEBI" id="CHEBI:15378"/>
        <dbReference type="ChEBI" id="CHEBI:30616"/>
        <dbReference type="ChEBI" id="CHEBI:32551"/>
        <dbReference type="ChEBI" id="CHEBI:33019"/>
        <dbReference type="ChEBI" id="CHEBI:82748"/>
        <dbReference type="ChEBI" id="CHEBI:83665"/>
        <dbReference type="ChEBI" id="CHEBI:456215"/>
        <dbReference type="EC" id="6.3.4.19"/>
    </reaction>
</comment>
<dbReference type="Gene3D" id="3.40.50.620">
    <property type="entry name" value="HUPs"/>
    <property type="match status" value="1"/>
</dbReference>